<protein>
    <recommendedName>
        <fullName evidence="2">PUB domain-containing protein</fullName>
    </recommendedName>
</protein>
<dbReference type="OMA" id="KQAFYDD"/>
<dbReference type="STRING" id="1109443.G4T5L3"/>
<feature type="compositionally biased region" description="Polar residues" evidence="1">
    <location>
        <begin position="205"/>
        <end position="219"/>
    </location>
</feature>
<dbReference type="OrthoDB" id="49605at2759"/>
<feature type="compositionally biased region" description="Basic and acidic residues" evidence="1">
    <location>
        <begin position="185"/>
        <end position="203"/>
    </location>
</feature>
<dbReference type="EMBL" id="CAFZ01000003">
    <property type="protein sequence ID" value="CCA66584.1"/>
    <property type="molecule type" value="Genomic_DNA"/>
</dbReference>
<evidence type="ECO:0000256" key="1">
    <source>
        <dbReference type="SAM" id="MobiDB-lite"/>
    </source>
</evidence>
<gene>
    <name evidence="3" type="ORF">PIIN_00267</name>
</gene>
<evidence type="ECO:0000259" key="2">
    <source>
        <dbReference type="Pfam" id="PF09409"/>
    </source>
</evidence>
<feature type="compositionally biased region" description="Acidic residues" evidence="1">
    <location>
        <begin position="243"/>
        <end position="269"/>
    </location>
</feature>
<dbReference type="eggNOG" id="ENOG502SDR6">
    <property type="taxonomic scope" value="Eukaryota"/>
</dbReference>
<sequence length="298" mass="33762">MQLEEPTTDQHAPESARNAIAEAIARRALSAAPEDEDERRFVLERDTRQEFRRLIDPGIARGSSPATLEATLKMLSTIADNLLREPDNEKYQRFKPTNSLIKKNLVEVKGAIEYAVALGFRAEVIHFQPYYSFMATPANLNRLRIGAAVLHESLDRIIQKAEQEKLNRVDPKAVQKEIAQKVKMAYEDDRKEKKRRDEMEKQARSTRVTGGTRPISTSKRPPIADYRPGPPGRTIGEKTPEPTEGDEANEAPEQEQEDGDEDEDDEYDEAVMSRMPLKGGYVLGRREDEKETEANQAT</sequence>
<dbReference type="SMART" id="SM00580">
    <property type="entry name" value="PUG"/>
    <property type="match status" value="1"/>
</dbReference>
<feature type="region of interest" description="Disordered" evidence="1">
    <location>
        <begin position="185"/>
        <end position="298"/>
    </location>
</feature>
<name>G4T5L3_SERID</name>
<organism evidence="3 4">
    <name type="scientific">Serendipita indica (strain DSM 11827)</name>
    <name type="common">Root endophyte fungus</name>
    <name type="synonym">Piriformospora indica</name>
    <dbReference type="NCBI Taxonomy" id="1109443"/>
    <lineage>
        <taxon>Eukaryota</taxon>
        <taxon>Fungi</taxon>
        <taxon>Dikarya</taxon>
        <taxon>Basidiomycota</taxon>
        <taxon>Agaricomycotina</taxon>
        <taxon>Agaricomycetes</taxon>
        <taxon>Sebacinales</taxon>
        <taxon>Serendipitaceae</taxon>
        <taxon>Serendipita</taxon>
    </lineage>
</organism>
<feature type="domain" description="PUB" evidence="2">
    <location>
        <begin position="67"/>
        <end position="125"/>
    </location>
</feature>
<dbReference type="SUPFAM" id="SSF143503">
    <property type="entry name" value="PUG domain-like"/>
    <property type="match status" value="1"/>
</dbReference>
<evidence type="ECO:0000313" key="3">
    <source>
        <dbReference type="EMBL" id="CCA66584.1"/>
    </source>
</evidence>
<accession>G4T5L3</accession>
<evidence type="ECO:0000313" key="4">
    <source>
        <dbReference type="Proteomes" id="UP000007148"/>
    </source>
</evidence>
<dbReference type="InterPro" id="IPR018997">
    <property type="entry name" value="PUB_domain"/>
</dbReference>
<reference evidence="3 4" key="1">
    <citation type="journal article" date="2011" name="PLoS Pathog.">
        <title>Endophytic Life Strategies Decoded by Genome and Transcriptome Analyses of the Mutualistic Root Symbiont Piriformospora indica.</title>
        <authorList>
            <person name="Zuccaro A."/>
            <person name="Lahrmann U."/>
            <person name="Guldener U."/>
            <person name="Langen G."/>
            <person name="Pfiffi S."/>
            <person name="Biedenkopf D."/>
            <person name="Wong P."/>
            <person name="Samans B."/>
            <person name="Grimm C."/>
            <person name="Basiewicz M."/>
            <person name="Murat C."/>
            <person name="Martin F."/>
            <person name="Kogel K.H."/>
        </authorList>
    </citation>
    <scope>NUCLEOTIDE SEQUENCE [LARGE SCALE GENOMIC DNA]</scope>
    <source>
        <strain evidence="3 4">DSM 11827</strain>
    </source>
</reference>
<comment type="caution">
    <text evidence="3">The sequence shown here is derived from an EMBL/GenBank/DDBJ whole genome shotgun (WGS) entry which is preliminary data.</text>
</comment>
<dbReference type="AlphaFoldDB" id="G4T5L3"/>
<dbReference type="InParanoid" id="G4T5L3"/>
<dbReference type="CDD" id="cd09212">
    <property type="entry name" value="PUB"/>
    <property type="match status" value="1"/>
</dbReference>
<dbReference type="HOGENOM" id="CLU_081370_0_0_1"/>
<dbReference type="Gene3D" id="1.20.58.2190">
    <property type="match status" value="1"/>
</dbReference>
<keyword evidence="4" id="KW-1185">Reference proteome</keyword>
<dbReference type="Pfam" id="PF09409">
    <property type="entry name" value="PUB"/>
    <property type="match status" value="1"/>
</dbReference>
<proteinExistence type="predicted"/>
<feature type="compositionally biased region" description="Basic and acidic residues" evidence="1">
    <location>
        <begin position="284"/>
        <end position="298"/>
    </location>
</feature>
<dbReference type="Proteomes" id="UP000007148">
    <property type="component" value="Unassembled WGS sequence"/>
</dbReference>
<dbReference type="InterPro" id="IPR036339">
    <property type="entry name" value="PUB-like_dom_sf"/>
</dbReference>